<keyword evidence="1 2" id="KW-0808">Transferase</keyword>
<feature type="transmembrane region" description="Helical" evidence="4">
    <location>
        <begin position="204"/>
        <end position="223"/>
    </location>
</feature>
<keyword evidence="4" id="KW-0472">Membrane</keyword>
<evidence type="ECO:0000313" key="5">
    <source>
        <dbReference type="EMBL" id="MFI1965355.1"/>
    </source>
</evidence>
<feature type="compositionally biased region" description="Basic and acidic residues" evidence="3">
    <location>
        <begin position="166"/>
        <end position="175"/>
    </location>
</feature>
<reference evidence="5 6" key="1">
    <citation type="submission" date="2024-10" db="EMBL/GenBank/DDBJ databases">
        <title>The Natural Products Discovery Center: Release of the First 8490 Sequenced Strains for Exploring Actinobacteria Biosynthetic Diversity.</title>
        <authorList>
            <person name="Kalkreuter E."/>
            <person name="Kautsar S.A."/>
            <person name="Yang D."/>
            <person name="Bader C.D."/>
            <person name="Teijaro C.N."/>
            <person name="Fluegel L."/>
            <person name="Davis C.M."/>
            <person name="Simpson J.R."/>
            <person name="Lauterbach L."/>
            <person name="Steele A.D."/>
            <person name="Gui C."/>
            <person name="Meng S."/>
            <person name="Li G."/>
            <person name="Viehrig K."/>
            <person name="Ye F."/>
            <person name="Su P."/>
            <person name="Kiefer A.F."/>
            <person name="Nichols A."/>
            <person name="Cepeda A.J."/>
            <person name="Yan W."/>
            <person name="Fan B."/>
            <person name="Jiang Y."/>
            <person name="Adhikari A."/>
            <person name="Zheng C.-J."/>
            <person name="Schuster L."/>
            <person name="Cowan T.M."/>
            <person name="Smanski M.J."/>
            <person name="Chevrette M.G."/>
            <person name="De Carvalho L.P.S."/>
            <person name="Shen B."/>
        </authorList>
    </citation>
    <scope>NUCLEOTIDE SEQUENCE [LARGE SCALE GENOMIC DNA]</scope>
    <source>
        <strain evidence="5 6">NPDC020327</strain>
    </source>
</reference>
<evidence type="ECO:0000313" key="6">
    <source>
        <dbReference type="Proteomes" id="UP001611548"/>
    </source>
</evidence>
<dbReference type="Proteomes" id="UP001611548">
    <property type="component" value="Unassembled WGS sequence"/>
</dbReference>
<dbReference type="PROSITE" id="PS00379">
    <property type="entry name" value="CDP_ALCOHOL_P_TRANSF"/>
    <property type="match status" value="1"/>
</dbReference>
<evidence type="ECO:0000256" key="3">
    <source>
        <dbReference type="SAM" id="MobiDB-lite"/>
    </source>
</evidence>
<proteinExistence type="inferred from homology"/>
<comment type="caution">
    <text evidence="5">The sequence shown here is derived from an EMBL/GenBank/DDBJ whole genome shotgun (WGS) entry which is preliminary data.</text>
</comment>
<evidence type="ECO:0000256" key="1">
    <source>
        <dbReference type="ARBA" id="ARBA00022679"/>
    </source>
</evidence>
<dbReference type="Gene3D" id="1.20.120.1760">
    <property type="match status" value="1"/>
</dbReference>
<accession>A0ABW7UUD9</accession>
<dbReference type="InterPro" id="IPR043130">
    <property type="entry name" value="CDP-OH_PTrfase_TM_dom"/>
</dbReference>
<feature type="transmembrane region" description="Helical" evidence="4">
    <location>
        <begin position="229"/>
        <end position="248"/>
    </location>
</feature>
<sequence>MPFGAALRELRGAQKTAKGVSLYSRHVNRPAGRLVAAAAYRIGLSPNQVTLVSAAFSFTAVAALAFTRPSWPLAATVYVALAAGFAFDSADGQLARLRRESSAAGEWLDHVVDCAKITALHAAVLISFYRFFDLPGRGWLLLPLGFQLAAVLIFFGGLLTDKLKPKGTPRVEPEGAAKVVPEGAPKGAPEGAAGPLPAPSRIRALALLPVDYGVFCAVFLLLGSERAFLGAYALLFAAHAVFLVAFLAKWFRELAAIRPV</sequence>
<evidence type="ECO:0000256" key="2">
    <source>
        <dbReference type="RuleBase" id="RU003750"/>
    </source>
</evidence>
<evidence type="ECO:0000256" key="4">
    <source>
        <dbReference type="SAM" id="Phobius"/>
    </source>
</evidence>
<gene>
    <name evidence="5" type="ORF">ACH429_14785</name>
</gene>
<keyword evidence="4" id="KW-1133">Transmembrane helix</keyword>
<dbReference type="InterPro" id="IPR000462">
    <property type="entry name" value="CDP-OH_P_trans"/>
</dbReference>
<dbReference type="Pfam" id="PF01066">
    <property type="entry name" value="CDP-OH_P_transf"/>
    <property type="match status" value="1"/>
</dbReference>
<dbReference type="EMBL" id="JBIRWE010000005">
    <property type="protein sequence ID" value="MFI1965355.1"/>
    <property type="molecule type" value="Genomic_DNA"/>
</dbReference>
<feature type="region of interest" description="Disordered" evidence="3">
    <location>
        <begin position="166"/>
        <end position="194"/>
    </location>
</feature>
<keyword evidence="4" id="KW-0812">Transmembrane</keyword>
<feature type="transmembrane region" description="Helical" evidence="4">
    <location>
        <begin position="138"/>
        <end position="160"/>
    </location>
</feature>
<comment type="similarity">
    <text evidence="2">Belongs to the CDP-alcohol phosphatidyltransferase class-I family.</text>
</comment>
<dbReference type="RefSeq" id="WP_398718377.1">
    <property type="nucleotide sequence ID" value="NZ_JBIRWE010000005.1"/>
</dbReference>
<dbReference type="InterPro" id="IPR048254">
    <property type="entry name" value="CDP_ALCOHOL_P_TRANSF_CS"/>
</dbReference>
<name>A0ABW7UUD9_9ACTN</name>
<keyword evidence="6" id="KW-1185">Reference proteome</keyword>
<organism evidence="5 6">
    <name type="scientific">Streptomyces pathocidini</name>
    <dbReference type="NCBI Taxonomy" id="1650571"/>
    <lineage>
        <taxon>Bacteria</taxon>
        <taxon>Bacillati</taxon>
        <taxon>Actinomycetota</taxon>
        <taxon>Actinomycetes</taxon>
        <taxon>Kitasatosporales</taxon>
        <taxon>Streptomycetaceae</taxon>
        <taxon>Streptomyces</taxon>
    </lineage>
</organism>
<feature type="compositionally biased region" description="Low complexity" evidence="3">
    <location>
        <begin position="181"/>
        <end position="194"/>
    </location>
</feature>
<protein>
    <submittedName>
        <fullName evidence="5">CDP-alcohol phosphatidyltransferase family protein</fullName>
    </submittedName>
</protein>